<accession>A0ACB9QGF2</accession>
<proteinExistence type="predicted"/>
<reference evidence="2" key="1">
    <citation type="journal article" date="2023" name="Front. Plant Sci.">
        <title>Chromosomal-level genome assembly of Melastoma candidum provides insights into trichome evolution.</title>
        <authorList>
            <person name="Zhong Y."/>
            <person name="Wu W."/>
            <person name="Sun C."/>
            <person name="Zou P."/>
            <person name="Liu Y."/>
            <person name="Dai S."/>
            <person name="Zhou R."/>
        </authorList>
    </citation>
    <scope>NUCLEOTIDE SEQUENCE [LARGE SCALE GENOMIC DNA]</scope>
</reference>
<dbReference type="Proteomes" id="UP001057402">
    <property type="component" value="Chromosome 6"/>
</dbReference>
<evidence type="ECO:0000313" key="2">
    <source>
        <dbReference type="Proteomes" id="UP001057402"/>
    </source>
</evidence>
<comment type="caution">
    <text evidence="1">The sequence shown here is derived from an EMBL/GenBank/DDBJ whole genome shotgun (WGS) entry which is preliminary data.</text>
</comment>
<name>A0ACB9QGF2_9MYRT</name>
<evidence type="ECO:0000313" key="1">
    <source>
        <dbReference type="EMBL" id="KAI4365391.1"/>
    </source>
</evidence>
<dbReference type="EMBL" id="CM042885">
    <property type="protein sequence ID" value="KAI4365391.1"/>
    <property type="molecule type" value="Genomic_DNA"/>
</dbReference>
<sequence length="527" mass="60613">MAGPSSSYLFLGLACLLLFHATTTTSQLEQVTSQPSIQGQGQQQHQPRHSQSLRRGEECRLDRLDVLEPSRRIEAEAGVTEIWDETHEQLVCAGVAFVRHIIQFRGLLLPAFTNAPEIFYVVRGRGLHGAAFPGCPETYEEQRSQDSQTRFQEGGIRGDRHQKVRRIRQGDILALPAGTTHWIYNDDQTELVIVSMTHLSNHENQLDQNFRKFFLAGNPNQQEGQQGRRGGRWSSWRPRRFRGEGQQEEESFGNILSGFDQQFISESFNVDPDVARRLQGREDNRGHIVEVQKELDIVHPEYREGEEEREWERERERERGWEGTERRRRFLRRAGERWNNGLEETICTARLRENINNPVRADVYNPRGGRFTTVNGFSLPILQYLQLSAERVVLYRDALLTPHYYMNCHGVVYCTRGNGRIQIVNEEGENVFDGELQEGQLIVVPQAYAVLKKAGQQGFEYISFRTNDQAMITPLAGRLSVLRGLPDDVLMNAYDVSRDEAKEIKYNREELTVLSPQEGTRGLSMRD</sequence>
<protein>
    <submittedName>
        <fullName evidence="1">Uncharacterized protein</fullName>
    </submittedName>
</protein>
<keyword evidence="2" id="KW-1185">Reference proteome</keyword>
<gene>
    <name evidence="1" type="ORF">MLD38_021380</name>
</gene>
<organism evidence="1 2">
    <name type="scientific">Melastoma candidum</name>
    <dbReference type="NCBI Taxonomy" id="119954"/>
    <lineage>
        <taxon>Eukaryota</taxon>
        <taxon>Viridiplantae</taxon>
        <taxon>Streptophyta</taxon>
        <taxon>Embryophyta</taxon>
        <taxon>Tracheophyta</taxon>
        <taxon>Spermatophyta</taxon>
        <taxon>Magnoliopsida</taxon>
        <taxon>eudicotyledons</taxon>
        <taxon>Gunneridae</taxon>
        <taxon>Pentapetalae</taxon>
        <taxon>rosids</taxon>
        <taxon>malvids</taxon>
        <taxon>Myrtales</taxon>
        <taxon>Melastomataceae</taxon>
        <taxon>Melastomatoideae</taxon>
        <taxon>Melastomateae</taxon>
        <taxon>Melastoma</taxon>
    </lineage>
</organism>